<dbReference type="InterPro" id="IPR003593">
    <property type="entry name" value="AAA+_ATPase"/>
</dbReference>
<dbReference type="PANTHER" id="PTHR42781">
    <property type="entry name" value="SPERMIDINE/PUTRESCINE IMPORT ATP-BINDING PROTEIN POTA"/>
    <property type="match status" value="1"/>
</dbReference>
<gene>
    <name evidence="5" type="primary">cysA_2</name>
    <name evidence="5" type="ORF">NCTC10293_02370</name>
</gene>
<keyword evidence="5" id="KW-0378">Hydrolase</keyword>
<keyword evidence="3 5" id="KW-0067">ATP-binding</keyword>
<feature type="domain" description="ABC transporter" evidence="4">
    <location>
        <begin position="13"/>
        <end position="240"/>
    </location>
</feature>
<dbReference type="InterPro" id="IPR017871">
    <property type="entry name" value="ABC_transporter-like_CS"/>
</dbReference>
<organism evidence="5 6">
    <name type="scientific">Moraxella caviae</name>
    <dbReference type="NCBI Taxonomy" id="34060"/>
    <lineage>
        <taxon>Bacteria</taxon>
        <taxon>Pseudomonadati</taxon>
        <taxon>Pseudomonadota</taxon>
        <taxon>Gammaproteobacteria</taxon>
        <taxon>Moraxellales</taxon>
        <taxon>Moraxellaceae</taxon>
        <taxon>Moraxella</taxon>
    </lineage>
</organism>
<dbReference type="InterPro" id="IPR050093">
    <property type="entry name" value="ABC_SmlMolc_Importer"/>
</dbReference>
<sequence>MTQRHAQNSKHKLTLKNISHCFGAVAVLDDVSLEVRTGSVVAIVGASGSGKTTLFHIAAGLIAPDAGVVSIDGQDVTGKAGQVGYMLQKDLLLPFYRVYDNIALPLILQNLPKDEIAQRIMPKLDDFGLSEHIQKYPHELSGGQRQRAALLRTYLANDEIMLLDEPFSALDYITKRAMHAWFAAFQQRTGLTCLMITHDIDEAMALADCVYVLKGKVHDKAQNESEKHGATLSQPFIVPKSENFRLFSKPG</sequence>
<name>A0A378R9P4_9GAMM</name>
<evidence type="ECO:0000313" key="6">
    <source>
        <dbReference type="Proteomes" id="UP000255279"/>
    </source>
</evidence>
<dbReference type="AlphaFoldDB" id="A0A378R9P4"/>
<dbReference type="SUPFAM" id="SSF52540">
    <property type="entry name" value="P-loop containing nucleoside triphosphate hydrolases"/>
    <property type="match status" value="1"/>
</dbReference>
<dbReference type="PROSITE" id="PS50893">
    <property type="entry name" value="ABC_TRANSPORTER_2"/>
    <property type="match status" value="1"/>
</dbReference>
<dbReference type="InterPro" id="IPR003439">
    <property type="entry name" value="ABC_transporter-like_ATP-bd"/>
</dbReference>
<evidence type="ECO:0000313" key="5">
    <source>
        <dbReference type="EMBL" id="STZ14773.1"/>
    </source>
</evidence>
<evidence type="ECO:0000256" key="2">
    <source>
        <dbReference type="ARBA" id="ARBA00022741"/>
    </source>
</evidence>
<reference evidence="5 6" key="1">
    <citation type="submission" date="2018-06" db="EMBL/GenBank/DDBJ databases">
        <authorList>
            <consortium name="Pathogen Informatics"/>
            <person name="Doyle S."/>
        </authorList>
    </citation>
    <scope>NUCLEOTIDE SEQUENCE [LARGE SCALE GENOMIC DNA]</scope>
    <source>
        <strain evidence="5 6">NCTC10293</strain>
    </source>
</reference>
<dbReference type="InterPro" id="IPR027417">
    <property type="entry name" value="P-loop_NTPase"/>
</dbReference>
<dbReference type="GO" id="GO:0005524">
    <property type="term" value="F:ATP binding"/>
    <property type="evidence" value="ECO:0007669"/>
    <property type="project" value="UniProtKB-KW"/>
</dbReference>
<dbReference type="PANTHER" id="PTHR42781:SF4">
    <property type="entry name" value="SPERMIDINE_PUTRESCINE IMPORT ATP-BINDING PROTEIN POTA"/>
    <property type="match status" value="1"/>
</dbReference>
<evidence type="ECO:0000256" key="1">
    <source>
        <dbReference type="ARBA" id="ARBA00022448"/>
    </source>
</evidence>
<dbReference type="CDD" id="cd03293">
    <property type="entry name" value="ABC_NrtD_SsuB_transporters"/>
    <property type="match status" value="1"/>
</dbReference>
<proteinExistence type="predicted"/>
<dbReference type="Proteomes" id="UP000255279">
    <property type="component" value="Unassembled WGS sequence"/>
</dbReference>
<dbReference type="Gene3D" id="3.40.50.300">
    <property type="entry name" value="P-loop containing nucleotide triphosphate hydrolases"/>
    <property type="match status" value="1"/>
</dbReference>
<accession>A0A378R9P4</accession>
<dbReference type="Pfam" id="PF00005">
    <property type="entry name" value="ABC_tran"/>
    <property type="match status" value="1"/>
</dbReference>
<protein>
    <submittedName>
        <fullName evidence="5">Sulfate/thiosulfate import ATP-binding protein CysA</fullName>
        <ecNumber evidence="5">3.6.3.25</ecNumber>
    </submittedName>
</protein>
<dbReference type="SMART" id="SM00382">
    <property type="entry name" value="AAA"/>
    <property type="match status" value="1"/>
</dbReference>
<dbReference type="OrthoDB" id="9802264at2"/>
<dbReference type="GO" id="GO:0016887">
    <property type="term" value="F:ATP hydrolysis activity"/>
    <property type="evidence" value="ECO:0007669"/>
    <property type="project" value="InterPro"/>
</dbReference>
<dbReference type="EMBL" id="UGQE01000004">
    <property type="protein sequence ID" value="STZ14773.1"/>
    <property type="molecule type" value="Genomic_DNA"/>
</dbReference>
<keyword evidence="2" id="KW-0547">Nucleotide-binding</keyword>
<dbReference type="EC" id="3.6.3.25" evidence="5"/>
<dbReference type="RefSeq" id="WP_115338201.1">
    <property type="nucleotide sequence ID" value="NZ_UGQE01000004.1"/>
</dbReference>
<keyword evidence="1" id="KW-0813">Transport</keyword>
<dbReference type="PROSITE" id="PS00211">
    <property type="entry name" value="ABC_TRANSPORTER_1"/>
    <property type="match status" value="1"/>
</dbReference>
<evidence type="ECO:0000259" key="4">
    <source>
        <dbReference type="PROSITE" id="PS50893"/>
    </source>
</evidence>
<evidence type="ECO:0000256" key="3">
    <source>
        <dbReference type="ARBA" id="ARBA00022840"/>
    </source>
</evidence>